<comment type="caution">
    <text evidence="3">The sequence shown here is derived from an EMBL/GenBank/DDBJ whole genome shotgun (WGS) entry which is preliminary data.</text>
</comment>
<dbReference type="AlphaFoldDB" id="A0A0C2N0E2"/>
<name>A0A0C2N0E2_THEKT</name>
<accession>A0A0C2N0E2</accession>
<keyword evidence="2" id="KW-0472">Membrane</keyword>
<dbReference type="EMBL" id="JWZT01003219">
    <property type="protein sequence ID" value="KII67372.1"/>
    <property type="molecule type" value="Genomic_DNA"/>
</dbReference>
<sequence>MRLDLCNAYMNINRESVIERAVLYERYIFDTYTCQNKENYPITVSLIHKSIDSMIPVLEITNSTDVNEQRIDMIIYKFQKLAIVNDLNADLPETMSIDKTRIKIYNSFITYSIFVATLLNLLRHVLTKIKVHDKNIDFKVVALAFNLDHKEMHDQSKMRMVASDIMEFLCQRSLEYLDQGIDEKFQNFFIAEIEHLFDCRNPVWILFKTRIEDAIFGDEKAGFKQIEPHSSIENLSDALFYIRDMAKRYQMFNRSAHLPLYKSIILDYTTQKVSLV</sequence>
<keyword evidence="2" id="KW-0812">Transmembrane</keyword>
<gene>
    <name evidence="3" type="ORF">RF11_09423</name>
</gene>
<keyword evidence="2" id="KW-1133">Transmembrane helix</keyword>
<proteinExistence type="inferred from homology"/>
<reference evidence="3 4" key="1">
    <citation type="journal article" date="2014" name="Genome Biol. Evol.">
        <title>The genome of the myxosporean Thelohanellus kitauei shows adaptations to nutrient acquisition within its fish host.</title>
        <authorList>
            <person name="Yang Y."/>
            <person name="Xiong J."/>
            <person name="Zhou Z."/>
            <person name="Huo F."/>
            <person name="Miao W."/>
            <person name="Ran C."/>
            <person name="Liu Y."/>
            <person name="Zhang J."/>
            <person name="Feng J."/>
            <person name="Wang M."/>
            <person name="Wang M."/>
            <person name="Wang L."/>
            <person name="Yao B."/>
        </authorList>
    </citation>
    <scope>NUCLEOTIDE SEQUENCE [LARGE SCALE GENOMIC DNA]</scope>
    <source>
        <strain evidence="3">Wuqing</strain>
    </source>
</reference>
<dbReference type="InterPro" id="IPR008862">
    <property type="entry name" value="Tcp11"/>
</dbReference>
<evidence type="ECO:0000256" key="1">
    <source>
        <dbReference type="ARBA" id="ARBA00010954"/>
    </source>
</evidence>
<protein>
    <submittedName>
        <fullName evidence="3">Uncharacterized protein</fullName>
    </submittedName>
</protein>
<comment type="similarity">
    <text evidence="1">Belongs to the TCP11 family.</text>
</comment>
<evidence type="ECO:0000313" key="3">
    <source>
        <dbReference type="EMBL" id="KII67372.1"/>
    </source>
</evidence>
<organism evidence="3 4">
    <name type="scientific">Thelohanellus kitauei</name>
    <name type="common">Myxosporean</name>
    <dbReference type="NCBI Taxonomy" id="669202"/>
    <lineage>
        <taxon>Eukaryota</taxon>
        <taxon>Metazoa</taxon>
        <taxon>Cnidaria</taxon>
        <taxon>Myxozoa</taxon>
        <taxon>Myxosporea</taxon>
        <taxon>Bivalvulida</taxon>
        <taxon>Platysporina</taxon>
        <taxon>Myxobolidae</taxon>
        <taxon>Thelohanellus</taxon>
    </lineage>
</organism>
<dbReference type="Pfam" id="PF05794">
    <property type="entry name" value="Tcp11"/>
    <property type="match status" value="1"/>
</dbReference>
<evidence type="ECO:0000313" key="4">
    <source>
        <dbReference type="Proteomes" id="UP000031668"/>
    </source>
</evidence>
<evidence type="ECO:0000256" key="2">
    <source>
        <dbReference type="SAM" id="Phobius"/>
    </source>
</evidence>
<feature type="transmembrane region" description="Helical" evidence="2">
    <location>
        <begin position="104"/>
        <end position="122"/>
    </location>
</feature>
<dbReference type="Proteomes" id="UP000031668">
    <property type="component" value="Unassembled WGS sequence"/>
</dbReference>
<dbReference type="OrthoDB" id="276323at2759"/>
<keyword evidence="4" id="KW-1185">Reference proteome</keyword>